<proteinExistence type="predicted"/>
<reference evidence="3" key="1">
    <citation type="submission" date="2018-09" db="EMBL/GenBank/DDBJ databases">
        <authorList>
            <person name="Livingstone P.G."/>
            <person name="Whitworth D.E."/>
        </authorList>
    </citation>
    <scope>NUCLEOTIDE SEQUENCE [LARGE SCALE GENOMIC DNA]</scope>
    <source>
        <strain evidence="3">AB050A</strain>
    </source>
</reference>
<dbReference type="RefSeq" id="WP_120555178.1">
    <property type="nucleotide sequence ID" value="NZ_RAWK01000049.1"/>
</dbReference>
<protein>
    <recommendedName>
        <fullName evidence="4">Lipoprotein</fullName>
    </recommendedName>
</protein>
<keyword evidence="1" id="KW-0732">Signal</keyword>
<evidence type="ECO:0000313" key="3">
    <source>
        <dbReference type="Proteomes" id="UP000267003"/>
    </source>
</evidence>
<gene>
    <name evidence="2" type="ORF">D7W81_10320</name>
</gene>
<organism evidence="2 3">
    <name type="scientific">Corallococcus aberystwythensis</name>
    <dbReference type="NCBI Taxonomy" id="2316722"/>
    <lineage>
        <taxon>Bacteria</taxon>
        <taxon>Pseudomonadati</taxon>
        <taxon>Myxococcota</taxon>
        <taxon>Myxococcia</taxon>
        <taxon>Myxococcales</taxon>
        <taxon>Cystobacterineae</taxon>
        <taxon>Myxococcaceae</taxon>
        <taxon>Corallococcus</taxon>
    </lineage>
</organism>
<dbReference type="AlphaFoldDB" id="A0A3A8QY60"/>
<keyword evidence="3" id="KW-1185">Reference proteome</keyword>
<sequence length="93" mass="10247">MKRVVFAAVAALFLSACGGAPTDEAAANEELSSQEQGIIYPCDGSRTWTMWWYSDAAKTIEVGREDCDCGPYYVQHGVRGRYYDYKGTVAACF</sequence>
<comment type="caution">
    <text evidence="2">The sequence shown here is derived from an EMBL/GenBank/DDBJ whole genome shotgun (WGS) entry which is preliminary data.</text>
</comment>
<feature type="chain" id="PRO_5017484738" description="Lipoprotein" evidence="1">
    <location>
        <begin position="23"/>
        <end position="93"/>
    </location>
</feature>
<dbReference type="EMBL" id="RAWK01000049">
    <property type="protein sequence ID" value="RKH69782.1"/>
    <property type="molecule type" value="Genomic_DNA"/>
</dbReference>
<feature type="signal peptide" evidence="1">
    <location>
        <begin position="1"/>
        <end position="22"/>
    </location>
</feature>
<dbReference type="OrthoDB" id="5382904at2"/>
<dbReference type="Proteomes" id="UP000267003">
    <property type="component" value="Unassembled WGS sequence"/>
</dbReference>
<evidence type="ECO:0000256" key="1">
    <source>
        <dbReference type="SAM" id="SignalP"/>
    </source>
</evidence>
<dbReference type="PROSITE" id="PS51257">
    <property type="entry name" value="PROKAR_LIPOPROTEIN"/>
    <property type="match status" value="1"/>
</dbReference>
<evidence type="ECO:0000313" key="2">
    <source>
        <dbReference type="EMBL" id="RKH69782.1"/>
    </source>
</evidence>
<name>A0A3A8QY60_9BACT</name>
<accession>A0A3A8QY60</accession>
<evidence type="ECO:0008006" key="4">
    <source>
        <dbReference type="Google" id="ProtNLM"/>
    </source>
</evidence>